<dbReference type="Pfam" id="PF07690">
    <property type="entry name" value="MFS_1"/>
    <property type="match status" value="1"/>
</dbReference>
<evidence type="ECO:0000256" key="3">
    <source>
        <dbReference type="ARBA" id="ARBA00022692"/>
    </source>
</evidence>
<dbReference type="PANTHER" id="PTHR23502:SF51">
    <property type="entry name" value="QUINIDINE RESISTANCE PROTEIN 1-RELATED"/>
    <property type="match status" value="1"/>
</dbReference>
<comment type="caution">
    <text evidence="9">The sequence shown here is derived from an EMBL/GenBank/DDBJ whole genome shotgun (WGS) entry which is preliminary data.</text>
</comment>
<feature type="transmembrane region" description="Helical" evidence="7">
    <location>
        <begin position="420"/>
        <end position="437"/>
    </location>
</feature>
<feature type="transmembrane region" description="Helical" evidence="7">
    <location>
        <begin position="449"/>
        <end position="471"/>
    </location>
</feature>
<keyword evidence="5 7" id="KW-0472">Membrane</keyword>
<dbReference type="GO" id="GO:0022857">
    <property type="term" value="F:transmembrane transporter activity"/>
    <property type="evidence" value="ECO:0007669"/>
    <property type="project" value="InterPro"/>
</dbReference>
<feature type="transmembrane region" description="Helical" evidence="7">
    <location>
        <begin position="510"/>
        <end position="533"/>
    </location>
</feature>
<reference evidence="9 10" key="1">
    <citation type="journal article" date="2016" name="Front. Microbiol.">
        <title>Genome and transcriptome sequences reveal the specific parasitism of the nematophagous Purpureocillium lilacinum 36-1.</title>
        <authorList>
            <person name="Xie J."/>
            <person name="Li S."/>
            <person name="Mo C."/>
            <person name="Xiao X."/>
            <person name="Peng D."/>
            <person name="Wang G."/>
            <person name="Xiao Y."/>
        </authorList>
    </citation>
    <scope>NUCLEOTIDE SEQUENCE [LARGE SCALE GENOMIC DNA]</scope>
    <source>
        <strain evidence="9 10">36-1</strain>
    </source>
</reference>
<feature type="transmembrane region" description="Helical" evidence="7">
    <location>
        <begin position="80"/>
        <end position="100"/>
    </location>
</feature>
<dbReference type="SUPFAM" id="SSF103473">
    <property type="entry name" value="MFS general substrate transporter"/>
    <property type="match status" value="1"/>
</dbReference>
<keyword evidence="3 7" id="KW-0812">Transmembrane</keyword>
<evidence type="ECO:0000313" key="9">
    <source>
        <dbReference type="EMBL" id="PWI64188.1"/>
    </source>
</evidence>
<sequence length="548" mass="59116">MSPPKDLLASERDQQPAVTKRISTSTAPIPLPPPYSVFTRRQHVLVLCLASYAASFSPLSSFIFFPAIDDLSQALQVPVGRINLTITSYMIVAGLAPALLGDLADKIGRRPVYLFMMSVYCVANVGLALQNNWTALFLLRMLQSCGSAATIAVGYGVVSDIAPPSKRGTFVSGLVLGVEANLEGQRPNITTAVGPILGGALASYLGWRWIFWFLAISSGACLLLIALLLPETARSIVGDGSGKVSGFRRTVLSHWQLLTLRQGHRRPGSASGEAAVAIGNDTGRRLKLPNPLASLKLLWAKDSALITLIFGIFYMNLSSLQASTSTLFLTVYDISGIQLGLVYLPSGIGSCIGAYCAGQLELRLEMLQRPQPDPVALSFVSCSLLDHDYRVIARKNEIEINIPGSDDLDHFPIERARFRSIWHVISAGAVSLVGYGWSLQLKANMAVPLVLHFVIGLSTAVVFNICGTLLVDIHPRSPSTAQAANSIVRAFLAGGGTALVEVFIDSMGVGWTFTIFGGLGMIALALAWLEWVYGEKWRKDMRDRGVER</sequence>
<proteinExistence type="predicted"/>
<keyword evidence="4 7" id="KW-1133">Transmembrane helix</keyword>
<feature type="transmembrane region" description="Helical" evidence="7">
    <location>
        <begin position="112"/>
        <end position="129"/>
    </location>
</feature>
<dbReference type="PROSITE" id="PS50850">
    <property type="entry name" value="MFS"/>
    <property type="match status" value="1"/>
</dbReference>
<feature type="transmembrane region" description="Helical" evidence="7">
    <location>
        <begin position="483"/>
        <end position="504"/>
    </location>
</feature>
<evidence type="ECO:0000256" key="4">
    <source>
        <dbReference type="ARBA" id="ARBA00022989"/>
    </source>
</evidence>
<feature type="transmembrane region" description="Helical" evidence="7">
    <location>
        <begin position="297"/>
        <end position="317"/>
    </location>
</feature>
<dbReference type="InterPro" id="IPR020846">
    <property type="entry name" value="MFS_dom"/>
</dbReference>
<protein>
    <recommendedName>
        <fullName evidence="8">Major facilitator superfamily (MFS) profile domain-containing protein</fullName>
    </recommendedName>
</protein>
<evidence type="ECO:0000313" key="10">
    <source>
        <dbReference type="Proteomes" id="UP000245956"/>
    </source>
</evidence>
<evidence type="ECO:0000256" key="2">
    <source>
        <dbReference type="ARBA" id="ARBA00022448"/>
    </source>
</evidence>
<feature type="transmembrane region" description="Helical" evidence="7">
    <location>
        <begin position="209"/>
        <end position="229"/>
    </location>
</feature>
<organism evidence="9 10">
    <name type="scientific">Purpureocillium lilacinum</name>
    <name type="common">Paecilomyces lilacinus</name>
    <dbReference type="NCBI Taxonomy" id="33203"/>
    <lineage>
        <taxon>Eukaryota</taxon>
        <taxon>Fungi</taxon>
        <taxon>Dikarya</taxon>
        <taxon>Ascomycota</taxon>
        <taxon>Pezizomycotina</taxon>
        <taxon>Sordariomycetes</taxon>
        <taxon>Hypocreomycetidae</taxon>
        <taxon>Hypocreales</taxon>
        <taxon>Ophiocordycipitaceae</taxon>
        <taxon>Purpureocillium</taxon>
    </lineage>
</organism>
<gene>
    <name evidence="9" type="ORF">PCL_12051</name>
</gene>
<evidence type="ECO:0000259" key="8">
    <source>
        <dbReference type="PROSITE" id="PS50850"/>
    </source>
</evidence>
<evidence type="ECO:0000256" key="6">
    <source>
        <dbReference type="SAM" id="MobiDB-lite"/>
    </source>
</evidence>
<dbReference type="InterPro" id="IPR011701">
    <property type="entry name" value="MFS"/>
</dbReference>
<name>A0A2U3DPL1_PURLI</name>
<dbReference type="Proteomes" id="UP000245956">
    <property type="component" value="Unassembled WGS sequence"/>
</dbReference>
<dbReference type="AlphaFoldDB" id="A0A2U3DPL1"/>
<feature type="transmembrane region" description="Helical" evidence="7">
    <location>
        <begin position="337"/>
        <end position="357"/>
    </location>
</feature>
<dbReference type="EMBL" id="LCWV01000082">
    <property type="protein sequence ID" value="PWI64188.1"/>
    <property type="molecule type" value="Genomic_DNA"/>
</dbReference>
<keyword evidence="2" id="KW-0813">Transport</keyword>
<evidence type="ECO:0000256" key="7">
    <source>
        <dbReference type="SAM" id="Phobius"/>
    </source>
</evidence>
<feature type="region of interest" description="Disordered" evidence="6">
    <location>
        <begin position="1"/>
        <end position="25"/>
    </location>
</feature>
<evidence type="ECO:0000256" key="5">
    <source>
        <dbReference type="ARBA" id="ARBA00023136"/>
    </source>
</evidence>
<comment type="subcellular location">
    <subcellularLocation>
        <location evidence="1">Membrane</location>
        <topology evidence="1">Multi-pass membrane protein</topology>
    </subcellularLocation>
</comment>
<dbReference type="GO" id="GO:0005886">
    <property type="term" value="C:plasma membrane"/>
    <property type="evidence" value="ECO:0007669"/>
    <property type="project" value="TreeGrafter"/>
</dbReference>
<dbReference type="InterPro" id="IPR036259">
    <property type="entry name" value="MFS_trans_sf"/>
</dbReference>
<dbReference type="Gene3D" id="1.20.1720.10">
    <property type="entry name" value="Multidrug resistance protein D"/>
    <property type="match status" value="1"/>
</dbReference>
<accession>A0A2U3DPL1</accession>
<feature type="domain" description="Major facilitator superfamily (MFS) profile" evidence="8">
    <location>
        <begin position="46"/>
        <end position="535"/>
    </location>
</feature>
<feature type="transmembrane region" description="Helical" evidence="7">
    <location>
        <begin position="44"/>
        <end position="68"/>
    </location>
</feature>
<dbReference type="PANTHER" id="PTHR23502">
    <property type="entry name" value="MAJOR FACILITATOR SUPERFAMILY"/>
    <property type="match status" value="1"/>
</dbReference>
<dbReference type="Gene3D" id="1.20.1250.20">
    <property type="entry name" value="MFS general substrate transporter like domains"/>
    <property type="match status" value="1"/>
</dbReference>
<evidence type="ECO:0000256" key="1">
    <source>
        <dbReference type="ARBA" id="ARBA00004141"/>
    </source>
</evidence>